<dbReference type="AlphaFoldDB" id="A0A9N9HS06"/>
<dbReference type="EMBL" id="CAJVPL010018813">
    <property type="protein sequence ID" value="CAG8703154.1"/>
    <property type="molecule type" value="Genomic_DNA"/>
</dbReference>
<organism evidence="1 2">
    <name type="scientific">Ambispora gerdemannii</name>
    <dbReference type="NCBI Taxonomy" id="144530"/>
    <lineage>
        <taxon>Eukaryota</taxon>
        <taxon>Fungi</taxon>
        <taxon>Fungi incertae sedis</taxon>
        <taxon>Mucoromycota</taxon>
        <taxon>Glomeromycotina</taxon>
        <taxon>Glomeromycetes</taxon>
        <taxon>Archaeosporales</taxon>
        <taxon>Ambisporaceae</taxon>
        <taxon>Ambispora</taxon>
    </lineage>
</organism>
<accession>A0A9N9HS06</accession>
<name>A0A9N9HS06_9GLOM</name>
<evidence type="ECO:0000313" key="2">
    <source>
        <dbReference type="Proteomes" id="UP000789831"/>
    </source>
</evidence>
<proteinExistence type="predicted"/>
<reference evidence="1" key="1">
    <citation type="submission" date="2021-06" db="EMBL/GenBank/DDBJ databases">
        <authorList>
            <person name="Kallberg Y."/>
            <person name="Tangrot J."/>
            <person name="Rosling A."/>
        </authorList>
    </citation>
    <scope>NUCLEOTIDE SEQUENCE</scope>
    <source>
        <strain evidence="1">MT106</strain>
    </source>
</reference>
<sequence>NRPAINKVIQALKEIVWSLPESNVFVSALSSDVSSESSDSCEEYYCGDSENLASFHEKLSTPNASEIIVDNLFELLNKQLYYTRDDLTVGRSLHSYYQQNAPDSFDIYALSWQQKFSKSQQQTNAEFYKEAN</sequence>
<evidence type="ECO:0000313" key="1">
    <source>
        <dbReference type="EMBL" id="CAG8703154.1"/>
    </source>
</evidence>
<comment type="caution">
    <text evidence="1">The sequence shown here is derived from an EMBL/GenBank/DDBJ whole genome shotgun (WGS) entry which is preliminary data.</text>
</comment>
<feature type="non-terminal residue" evidence="1">
    <location>
        <position position="132"/>
    </location>
</feature>
<dbReference type="Proteomes" id="UP000789831">
    <property type="component" value="Unassembled WGS sequence"/>
</dbReference>
<protein>
    <submittedName>
        <fullName evidence="1">311_t:CDS:1</fullName>
    </submittedName>
</protein>
<keyword evidence="2" id="KW-1185">Reference proteome</keyword>
<gene>
    <name evidence="1" type="ORF">AGERDE_LOCUS13612</name>
</gene>